<dbReference type="Pfam" id="PF13638">
    <property type="entry name" value="PIN_4"/>
    <property type="match status" value="1"/>
</dbReference>
<dbReference type="WBParaSite" id="GPUH_0000707401-mRNA-1">
    <property type="protein sequence ID" value="GPUH_0000707401-mRNA-1"/>
    <property type="gene ID" value="GPUH_0000707401"/>
</dbReference>
<name>A0A183DEC4_9BILA</name>
<protein>
    <submittedName>
        <fullName evidence="2">PINc domain-containing protein</fullName>
    </submittedName>
</protein>
<organism evidence="2">
    <name type="scientific">Gongylonema pulchrum</name>
    <dbReference type="NCBI Taxonomy" id="637853"/>
    <lineage>
        <taxon>Eukaryota</taxon>
        <taxon>Metazoa</taxon>
        <taxon>Ecdysozoa</taxon>
        <taxon>Nematoda</taxon>
        <taxon>Chromadorea</taxon>
        <taxon>Rhabditida</taxon>
        <taxon>Spirurina</taxon>
        <taxon>Spiruromorpha</taxon>
        <taxon>Spiruroidea</taxon>
        <taxon>Gongylonematidae</taxon>
        <taxon>Gongylonema</taxon>
    </lineage>
</organism>
<accession>A0A183DEC4</accession>
<dbReference type="InterPro" id="IPR002716">
    <property type="entry name" value="PIN_dom"/>
</dbReference>
<sequence>LRLKAVKTCALLHDYMKRRCYYLHIENTFEVLDGLKEFGCENNDDIILKCAYVTTKRCENEAVTAVFATNDKILAVKAAAHNIAVADRDVSFTVNVLI</sequence>
<evidence type="ECO:0000259" key="1">
    <source>
        <dbReference type="Pfam" id="PF13638"/>
    </source>
</evidence>
<evidence type="ECO:0000313" key="2">
    <source>
        <dbReference type="WBParaSite" id="GPUH_0000707401-mRNA-1"/>
    </source>
</evidence>
<dbReference type="AlphaFoldDB" id="A0A183DEC4"/>
<reference evidence="2" key="1">
    <citation type="submission" date="2016-06" db="UniProtKB">
        <authorList>
            <consortium name="WormBaseParasite"/>
        </authorList>
    </citation>
    <scope>IDENTIFICATION</scope>
</reference>
<dbReference type="Gene3D" id="3.40.50.1010">
    <property type="entry name" value="5'-nuclease"/>
    <property type="match status" value="1"/>
</dbReference>
<feature type="domain" description="PIN" evidence="1">
    <location>
        <begin position="6"/>
        <end position="87"/>
    </location>
</feature>
<proteinExistence type="predicted"/>